<evidence type="ECO:0000313" key="6">
    <source>
        <dbReference type="Proteomes" id="UP000003561"/>
    </source>
</evidence>
<accession>C0FYH7</accession>
<reference evidence="5 6" key="2">
    <citation type="submission" date="2009-03" db="EMBL/GenBank/DDBJ databases">
        <title>Draft genome sequence of Roseburia inulinivorans (DSM 16841).</title>
        <authorList>
            <person name="Sudarsanam P."/>
            <person name="Ley R."/>
            <person name="Guruge J."/>
            <person name="Turnbaugh P.J."/>
            <person name="Mahowald M."/>
            <person name="Liep D."/>
            <person name="Gordon J."/>
        </authorList>
    </citation>
    <scope>NUCLEOTIDE SEQUENCE [LARGE SCALE GENOMIC DNA]</scope>
    <source>
        <strain evidence="5 6">DSM 16841</strain>
    </source>
</reference>
<feature type="domain" description="ABC transporter Uup C-terminal" evidence="4">
    <location>
        <begin position="57"/>
        <end position="119"/>
    </location>
</feature>
<sequence>MNYIGNYDYYLEKHDQMVALYVKKPEDEAQTEASVKETAQKVDWQTQKAEQARIRKIENALKRAEEKIAELEEKIASIDAECAKPEVAVNSAKLGELTKQQSEYQEELEKQYEVWEELSMELDA</sequence>
<dbReference type="InterPro" id="IPR032524">
    <property type="entry name" value="ABC_tran_C"/>
</dbReference>
<evidence type="ECO:0000256" key="3">
    <source>
        <dbReference type="SAM" id="Coils"/>
    </source>
</evidence>
<dbReference type="Pfam" id="PF16326">
    <property type="entry name" value="ABC_tran_CTD"/>
    <property type="match status" value="1"/>
</dbReference>
<evidence type="ECO:0000256" key="1">
    <source>
        <dbReference type="ARBA" id="ARBA00022741"/>
    </source>
</evidence>
<dbReference type="GO" id="GO:0005524">
    <property type="term" value="F:ATP binding"/>
    <property type="evidence" value="ECO:0007669"/>
    <property type="project" value="UniProtKB-KW"/>
</dbReference>
<keyword evidence="3" id="KW-0175">Coiled coil</keyword>
<dbReference type="eggNOG" id="COG0488">
    <property type="taxonomic scope" value="Bacteria"/>
</dbReference>
<evidence type="ECO:0000259" key="4">
    <source>
        <dbReference type="Pfam" id="PF16326"/>
    </source>
</evidence>
<evidence type="ECO:0000256" key="2">
    <source>
        <dbReference type="ARBA" id="ARBA00022840"/>
    </source>
</evidence>
<name>C0FYH7_9FIRM</name>
<protein>
    <recommendedName>
        <fullName evidence="4">ABC transporter Uup C-terminal domain-containing protein</fullName>
    </recommendedName>
</protein>
<keyword evidence="1" id="KW-0547">Nucleotide-binding</keyword>
<dbReference type="InterPro" id="IPR037118">
    <property type="entry name" value="Val-tRNA_synth_C_sf"/>
</dbReference>
<reference evidence="5 6" key="1">
    <citation type="submission" date="2009-02" db="EMBL/GenBank/DDBJ databases">
        <authorList>
            <person name="Fulton L."/>
            <person name="Clifton S."/>
            <person name="Fulton B."/>
            <person name="Xu J."/>
            <person name="Minx P."/>
            <person name="Pepin K.H."/>
            <person name="Johnson M."/>
            <person name="Bhonagiri V."/>
            <person name="Nash W.E."/>
            <person name="Mardis E.R."/>
            <person name="Wilson R.K."/>
        </authorList>
    </citation>
    <scope>NUCLEOTIDE SEQUENCE [LARGE SCALE GENOMIC DNA]</scope>
    <source>
        <strain evidence="5 6">DSM 16841</strain>
    </source>
</reference>
<dbReference type="GO" id="GO:0003677">
    <property type="term" value="F:DNA binding"/>
    <property type="evidence" value="ECO:0007669"/>
    <property type="project" value="InterPro"/>
</dbReference>
<dbReference type="Gene3D" id="1.10.287.380">
    <property type="entry name" value="Valyl-tRNA synthetase, C-terminal domain"/>
    <property type="match status" value="1"/>
</dbReference>
<dbReference type="AlphaFoldDB" id="C0FYH7"/>
<proteinExistence type="predicted"/>
<dbReference type="EMBL" id="ACFY01000156">
    <property type="protein sequence ID" value="EEG92316.1"/>
    <property type="molecule type" value="Genomic_DNA"/>
</dbReference>
<evidence type="ECO:0000313" key="5">
    <source>
        <dbReference type="EMBL" id="EEG92316.1"/>
    </source>
</evidence>
<organism evidence="5 6">
    <name type="scientific">Roseburia inulinivorans DSM 16841</name>
    <dbReference type="NCBI Taxonomy" id="622312"/>
    <lineage>
        <taxon>Bacteria</taxon>
        <taxon>Bacillati</taxon>
        <taxon>Bacillota</taxon>
        <taxon>Clostridia</taxon>
        <taxon>Lachnospirales</taxon>
        <taxon>Lachnospiraceae</taxon>
        <taxon>Roseburia</taxon>
    </lineage>
</organism>
<comment type="caution">
    <text evidence="5">The sequence shown here is derived from an EMBL/GenBank/DDBJ whole genome shotgun (WGS) entry which is preliminary data.</text>
</comment>
<feature type="coiled-coil region" evidence="3">
    <location>
        <begin position="47"/>
        <end position="81"/>
    </location>
</feature>
<keyword evidence="2" id="KW-0067">ATP-binding</keyword>
<gene>
    <name evidence="5" type="ORF">ROSEINA2194_03816</name>
</gene>
<dbReference type="Proteomes" id="UP000003561">
    <property type="component" value="Unassembled WGS sequence"/>
</dbReference>